<evidence type="ECO:0000313" key="1">
    <source>
        <dbReference type="EMBL" id="MDT0549120.1"/>
    </source>
</evidence>
<gene>
    <name evidence="1" type="ORF">RND15_41580</name>
</gene>
<evidence type="ECO:0000313" key="2">
    <source>
        <dbReference type="Proteomes" id="UP001180754"/>
    </source>
</evidence>
<accession>A0ABU2XUB6</accession>
<dbReference type="RefSeq" id="WP_311729685.1">
    <property type="nucleotide sequence ID" value="NZ_JAVRFD010000031.1"/>
</dbReference>
<name>A0ABU2XUB6_9ACTN</name>
<protein>
    <submittedName>
        <fullName evidence="1">Uncharacterized protein</fullName>
    </submittedName>
</protein>
<dbReference type="EMBL" id="JAVRFD010000031">
    <property type="protein sequence ID" value="MDT0549120.1"/>
    <property type="molecule type" value="Genomic_DNA"/>
</dbReference>
<keyword evidence="2" id="KW-1185">Reference proteome</keyword>
<sequence>MARDMVAGLLAASGHPAPVALVETARLLVSEVVANVHLHTKVPLLSPEATIRGPAMFISHLAEQRRIFCSQAALS</sequence>
<reference evidence="1" key="1">
    <citation type="submission" date="2024-05" db="EMBL/GenBank/DDBJ databases">
        <title>30 novel species of actinomycetes from the DSMZ collection.</title>
        <authorList>
            <person name="Nouioui I."/>
        </authorList>
    </citation>
    <scope>NUCLEOTIDE SEQUENCE</scope>
    <source>
        <strain evidence="1">DSM 41529</strain>
    </source>
</reference>
<dbReference type="Proteomes" id="UP001180754">
    <property type="component" value="Unassembled WGS sequence"/>
</dbReference>
<proteinExistence type="predicted"/>
<comment type="caution">
    <text evidence="1">The sequence shown here is derived from an EMBL/GenBank/DDBJ whole genome shotgun (WGS) entry which is preliminary data.</text>
</comment>
<organism evidence="1 2">
    <name type="scientific">Streptomyces lonegramiae</name>
    <dbReference type="NCBI Taxonomy" id="3075524"/>
    <lineage>
        <taxon>Bacteria</taxon>
        <taxon>Bacillati</taxon>
        <taxon>Actinomycetota</taxon>
        <taxon>Actinomycetes</taxon>
        <taxon>Kitasatosporales</taxon>
        <taxon>Streptomycetaceae</taxon>
        <taxon>Streptomyces</taxon>
    </lineage>
</organism>